<keyword evidence="3" id="KW-1185">Reference proteome</keyword>
<dbReference type="GO" id="GO:0006888">
    <property type="term" value="P:endoplasmic reticulum to Golgi vesicle-mediated transport"/>
    <property type="evidence" value="ECO:0007669"/>
    <property type="project" value="TreeGrafter"/>
</dbReference>
<sequence length="192" mass="22414">MDIGAYDPVVYSNTLYFYKRGWRGINIDANPCSIKTFRKMRKRDINIESGVSNKYGELDYYVFGKTSPMNTFNKKLYDQWSKEGMQVKEIKKVPVCPINDILAKNLPSGGQHIDFITLDVEGFELEILKSFNFKKYAPDYFVVEDLDYRDKDLIEFQKSQIYFILNKNGYIVVAKTMQTFIFKKIKKPTVAA</sequence>
<protein>
    <submittedName>
        <fullName evidence="2">Methyltransferase FkbM family protein</fullName>
    </submittedName>
</protein>
<accession>A0A388TKC8</accession>
<keyword evidence="2" id="KW-0489">Methyltransferase</keyword>
<evidence type="ECO:0000313" key="2">
    <source>
        <dbReference type="EMBL" id="GBR77512.1"/>
    </source>
</evidence>
<dbReference type="Pfam" id="PF05050">
    <property type="entry name" value="Methyltransf_21"/>
    <property type="match status" value="1"/>
</dbReference>
<dbReference type="InterPro" id="IPR006342">
    <property type="entry name" value="FkbM_mtfrase"/>
</dbReference>
<dbReference type="GO" id="GO:0032259">
    <property type="term" value="P:methylation"/>
    <property type="evidence" value="ECO:0007669"/>
    <property type="project" value="UniProtKB-KW"/>
</dbReference>
<dbReference type="PANTHER" id="PTHR34009">
    <property type="entry name" value="PROTEIN STAR"/>
    <property type="match status" value="1"/>
</dbReference>
<proteinExistence type="predicted"/>
<keyword evidence="2" id="KW-0808">Transferase</keyword>
<dbReference type="GO" id="GO:0005886">
    <property type="term" value="C:plasma membrane"/>
    <property type="evidence" value="ECO:0007669"/>
    <property type="project" value="TreeGrafter"/>
</dbReference>
<dbReference type="PANTHER" id="PTHR34009:SF2">
    <property type="entry name" value="PROTEIN STAR"/>
    <property type="match status" value="1"/>
</dbReference>
<reference evidence="2 3" key="1">
    <citation type="journal article" date="2019" name="ISME J.">
        <title>Genome analyses of uncultured TG2/ZB3 bacteria in 'Margulisbacteria' specifically attached to ectosymbiotic spirochetes of protists in the termite gut.</title>
        <authorList>
            <person name="Utami Y.D."/>
            <person name="Kuwahara H."/>
            <person name="Igai K."/>
            <person name="Murakami T."/>
            <person name="Sugaya K."/>
            <person name="Morikawa T."/>
            <person name="Nagura Y."/>
            <person name="Yuki M."/>
            <person name="Deevong P."/>
            <person name="Inoue T."/>
            <person name="Kihara K."/>
            <person name="Lo N."/>
            <person name="Yamada A."/>
            <person name="Ohkuma M."/>
            <person name="Hongoh Y."/>
        </authorList>
    </citation>
    <scope>NUCLEOTIDE SEQUENCE [LARGE SCALE GENOMIC DNA]</scope>
    <source>
        <strain evidence="2">RsDinE6-01</strain>
    </source>
</reference>
<dbReference type="Gene3D" id="3.40.50.150">
    <property type="entry name" value="Vaccinia Virus protein VP39"/>
    <property type="match status" value="1"/>
</dbReference>
<dbReference type="InterPro" id="IPR029063">
    <property type="entry name" value="SAM-dependent_MTases_sf"/>
</dbReference>
<organism evidence="2 3">
    <name type="scientific">Candidatus Termititenax dinenymphae</name>
    <dbReference type="NCBI Taxonomy" id="2218523"/>
    <lineage>
        <taxon>Bacteria</taxon>
        <taxon>Bacillati</taxon>
        <taxon>Candidatus Margulisiibacteriota</taxon>
        <taxon>Candidatus Termititenacia</taxon>
        <taxon>Candidatus Termititenacales</taxon>
        <taxon>Candidatus Termititenacaceae</taxon>
        <taxon>Candidatus Termititenax</taxon>
    </lineage>
</organism>
<feature type="domain" description="Methyltransferase FkbM" evidence="1">
    <location>
        <begin position="2"/>
        <end position="171"/>
    </location>
</feature>
<dbReference type="GO" id="GO:0005737">
    <property type="term" value="C:cytoplasm"/>
    <property type="evidence" value="ECO:0007669"/>
    <property type="project" value="GOC"/>
</dbReference>
<gene>
    <name evidence="2" type="ORF">RDn1_171</name>
</gene>
<name>A0A388TKC8_9BACT</name>
<evidence type="ECO:0000259" key="1">
    <source>
        <dbReference type="Pfam" id="PF05050"/>
    </source>
</evidence>
<dbReference type="Proteomes" id="UP000282196">
    <property type="component" value="Unassembled WGS sequence"/>
</dbReference>
<comment type="caution">
    <text evidence="2">The sequence shown here is derived from an EMBL/GenBank/DDBJ whole genome shotgun (WGS) entry which is preliminary data.</text>
</comment>
<dbReference type="AlphaFoldDB" id="A0A388TKC8"/>
<dbReference type="GO" id="GO:0008168">
    <property type="term" value="F:methyltransferase activity"/>
    <property type="evidence" value="ECO:0007669"/>
    <property type="project" value="UniProtKB-KW"/>
</dbReference>
<evidence type="ECO:0000313" key="3">
    <source>
        <dbReference type="Proteomes" id="UP000282196"/>
    </source>
</evidence>
<dbReference type="NCBIfam" id="TIGR01444">
    <property type="entry name" value="fkbM_fam"/>
    <property type="match status" value="1"/>
</dbReference>
<dbReference type="GO" id="GO:0016197">
    <property type="term" value="P:endosomal transport"/>
    <property type="evidence" value="ECO:0007669"/>
    <property type="project" value="TreeGrafter"/>
</dbReference>
<dbReference type="InterPro" id="IPR053202">
    <property type="entry name" value="EGF_Rcpt_Signaling_Reg"/>
</dbReference>
<dbReference type="EMBL" id="BGZP01000003">
    <property type="protein sequence ID" value="GBR77512.1"/>
    <property type="molecule type" value="Genomic_DNA"/>
</dbReference>
<dbReference type="SUPFAM" id="SSF53335">
    <property type="entry name" value="S-adenosyl-L-methionine-dependent methyltransferases"/>
    <property type="match status" value="1"/>
</dbReference>